<accession>A0A5C3NCS4</accession>
<dbReference type="AlphaFoldDB" id="A0A5C3NCS4"/>
<evidence type="ECO:0000313" key="2">
    <source>
        <dbReference type="Proteomes" id="UP000305948"/>
    </source>
</evidence>
<dbReference type="Proteomes" id="UP000305948">
    <property type="component" value="Unassembled WGS sequence"/>
</dbReference>
<dbReference type="EMBL" id="ML213510">
    <property type="protein sequence ID" value="TFK51671.1"/>
    <property type="molecule type" value="Genomic_DNA"/>
</dbReference>
<protein>
    <submittedName>
        <fullName evidence="1">Uncharacterized protein</fullName>
    </submittedName>
</protein>
<organism evidence="1 2">
    <name type="scientific">Heliocybe sulcata</name>
    <dbReference type="NCBI Taxonomy" id="5364"/>
    <lineage>
        <taxon>Eukaryota</taxon>
        <taxon>Fungi</taxon>
        <taxon>Dikarya</taxon>
        <taxon>Basidiomycota</taxon>
        <taxon>Agaricomycotina</taxon>
        <taxon>Agaricomycetes</taxon>
        <taxon>Gloeophyllales</taxon>
        <taxon>Gloeophyllaceae</taxon>
        <taxon>Heliocybe</taxon>
    </lineage>
</organism>
<gene>
    <name evidence="1" type="ORF">OE88DRAFT_1658232</name>
</gene>
<reference evidence="1 2" key="1">
    <citation type="journal article" date="2019" name="Nat. Ecol. Evol.">
        <title>Megaphylogeny resolves global patterns of mushroom evolution.</title>
        <authorList>
            <person name="Varga T."/>
            <person name="Krizsan K."/>
            <person name="Foldi C."/>
            <person name="Dima B."/>
            <person name="Sanchez-Garcia M."/>
            <person name="Sanchez-Ramirez S."/>
            <person name="Szollosi G.J."/>
            <person name="Szarkandi J.G."/>
            <person name="Papp V."/>
            <person name="Albert L."/>
            <person name="Andreopoulos W."/>
            <person name="Angelini C."/>
            <person name="Antonin V."/>
            <person name="Barry K.W."/>
            <person name="Bougher N.L."/>
            <person name="Buchanan P."/>
            <person name="Buyck B."/>
            <person name="Bense V."/>
            <person name="Catcheside P."/>
            <person name="Chovatia M."/>
            <person name="Cooper J."/>
            <person name="Damon W."/>
            <person name="Desjardin D."/>
            <person name="Finy P."/>
            <person name="Geml J."/>
            <person name="Haridas S."/>
            <person name="Hughes K."/>
            <person name="Justo A."/>
            <person name="Karasinski D."/>
            <person name="Kautmanova I."/>
            <person name="Kiss B."/>
            <person name="Kocsube S."/>
            <person name="Kotiranta H."/>
            <person name="LaButti K.M."/>
            <person name="Lechner B.E."/>
            <person name="Liimatainen K."/>
            <person name="Lipzen A."/>
            <person name="Lukacs Z."/>
            <person name="Mihaltcheva S."/>
            <person name="Morgado L.N."/>
            <person name="Niskanen T."/>
            <person name="Noordeloos M.E."/>
            <person name="Ohm R.A."/>
            <person name="Ortiz-Santana B."/>
            <person name="Ovrebo C."/>
            <person name="Racz N."/>
            <person name="Riley R."/>
            <person name="Savchenko A."/>
            <person name="Shiryaev A."/>
            <person name="Soop K."/>
            <person name="Spirin V."/>
            <person name="Szebenyi C."/>
            <person name="Tomsovsky M."/>
            <person name="Tulloss R.E."/>
            <person name="Uehling J."/>
            <person name="Grigoriev I.V."/>
            <person name="Vagvolgyi C."/>
            <person name="Papp T."/>
            <person name="Martin F.M."/>
            <person name="Miettinen O."/>
            <person name="Hibbett D.S."/>
            <person name="Nagy L.G."/>
        </authorList>
    </citation>
    <scope>NUCLEOTIDE SEQUENCE [LARGE SCALE GENOMIC DNA]</scope>
    <source>
        <strain evidence="1 2">OMC1185</strain>
    </source>
</reference>
<evidence type="ECO:0000313" key="1">
    <source>
        <dbReference type="EMBL" id="TFK51671.1"/>
    </source>
</evidence>
<name>A0A5C3NCS4_9AGAM</name>
<keyword evidence="2" id="KW-1185">Reference proteome</keyword>
<proteinExistence type="predicted"/>
<sequence length="137" mass="14651">MPSLGDRALVRPSDEISESVRSVSLQEVGSSMGYVAGNSHRRRDMSEYIMYGTLPVNGANGSGGVRVKSRIPVDSLSERGFLLGIAATLKGRSRETGFCSMSPMRVSGRYVPDKTRLAPFSTNTSIPTRCPPSAVPA</sequence>